<dbReference type="Proteomes" id="UP000247702">
    <property type="component" value="Unassembled WGS sequence"/>
</dbReference>
<dbReference type="GO" id="GO:0031419">
    <property type="term" value="F:cobalamin binding"/>
    <property type="evidence" value="ECO:0007669"/>
    <property type="project" value="UniProtKB-KW"/>
</dbReference>
<dbReference type="PANTHER" id="PTHR43371:SF1">
    <property type="entry name" value="RIBONUCLEOSIDE-DIPHOSPHATE REDUCTASE"/>
    <property type="match status" value="1"/>
</dbReference>
<dbReference type="SUPFAM" id="SSF51998">
    <property type="entry name" value="PFL-like glycyl radical enzymes"/>
    <property type="match status" value="1"/>
</dbReference>
<evidence type="ECO:0000256" key="7">
    <source>
        <dbReference type="ARBA" id="ARBA00023157"/>
    </source>
</evidence>
<evidence type="ECO:0000256" key="6">
    <source>
        <dbReference type="ARBA" id="ARBA00023002"/>
    </source>
</evidence>
<keyword evidence="9" id="KW-0170">Cobalt</keyword>
<dbReference type="AlphaFoldDB" id="A0A2Z6QTU1"/>
<feature type="domain" description="Ribonucleotide reductase alpha-helical" evidence="11">
    <location>
        <begin position="67"/>
        <end position="164"/>
    </location>
</feature>
<protein>
    <recommendedName>
        <fullName evidence="3">ribonucleoside-triphosphate reductase (thioredoxin)</fullName>
        <ecNumber evidence="3">1.17.4.2</ecNumber>
    </recommendedName>
</protein>
<comment type="cofactor">
    <cofactor evidence="1">
        <name>adenosylcob(III)alamin</name>
        <dbReference type="ChEBI" id="CHEBI:18408"/>
    </cofactor>
</comment>
<dbReference type="PANTHER" id="PTHR43371">
    <property type="entry name" value="VITAMIN B12-DEPENDENT RIBONUCLEOTIDE REDUCTASE"/>
    <property type="match status" value="1"/>
</dbReference>
<dbReference type="InterPro" id="IPR054158">
    <property type="entry name" value="RNR-II_ins_dom"/>
</dbReference>
<evidence type="ECO:0000313" key="13">
    <source>
        <dbReference type="EMBL" id="GBB88684.1"/>
    </source>
</evidence>
<evidence type="ECO:0000259" key="11">
    <source>
        <dbReference type="Pfam" id="PF17975"/>
    </source>
</evidence>
<keyword evidence="5" id="KW-0235">DNA replication</keyword>
<dbReference type="GO" id="GO:0006260">
    <property type="term" value="P:DNA replication"/>
    <property type="evidence" value="ECO:0007669"/>
    <property type="project" value="UniProtKB-KW"/>
</dbReference>
<keyword evidence="8" id="KW-0676">Redox-active center</keyword>
<evidence type="ECO:0000256" key="5">
    <source>
        <dbReference type="ARBA" id="ARBA00022705"/>
    </source>
</evidence>
<keyword evidence="4" id="KW-0846">Cobalamin</keyword>
<dbReference type="Pfam" id="PF17975">
    <property type="entry name" value="RNR_Alpha"/>
    <property type="match status" value="1"/>
</dbReference>
<dbReference type="Gene3D" id="3.20.70.20">
    <property type="match status" value="3"/>
</dbReference>
<dbReference type="STRING" id="94130.A0A2Z6QTU1"/>
<dbReference type="EC" id="1.17.4.2" evidence="3"/>
<organism evidence="13 14">
    <name type="scientific">Rhizophagus clarus</name>
    <dbReference type="NCBI Taxonomy" id="94130"/>
    <lineage>
        <taxon>Eukaryota</taxon>
        <taxon>Fungi</taxon>
        <taxon>Fungi incertae sedis</taxon>
        <taxon>Mucoromycota</taxon>
        <taxon>Glomeromycotina</taxon>
        <taxon>Glomeromycetes</taxon>
        <taxon>Glomerales</taxon>
        <taxon>Glomeraceae</taxon>
        <taxon>Rhizophagus</taxon>
    </lineage>
</organism>
<reference evidence="13 14" key="1">
    <citation type="submission" date="2017-11" db="EMBL/GenBank/DDBJ databases">
        <title>The genome of Rhizophagus clarus HR1 reveals common genetic basis of auxotrophy among arbuscular mycorrhizal fungi.</title>
        <authorList>
            <person name="Kobayashi Y."/>
        </authorList>
    </citation>
    <scope>NUCLEOTIDE SEQUENCE [LARGE SCALE GENOMIC DNA]</scope>
    <source>
        <strain evidence="13 14">HR1</strain>
    </source>
</reference>
<gene>
    <name evidence="13" type="ORF">RclHR1_15240005</name>
</gene>
<feature type="domain" description="B12-dependent ribonucleotide reductase insertion" evidence="12">
    <location>
        <begin position="235"/>
        <end position="302"/>
    </location>
</feature>
<evidence type="ECO:0000256" key="1">
    <source>
        <dbReference type="ARBA" id="ARBA00001922"/>
    </source>
</evidence>
<evidence type="ECO:0000256" key="10">
    <source>
        <dbReference type="ARBA" id="ARBA00048987"/>
    </source>
</evidence>
<name>A0A2Z6QTU1_9GLOM</name>
<keyword evidence="6" id="KW-0560">Oxidoreductase</keyword>
<evidence type="ECO:0000256" key="3">
    <source>
        <dbReference type="ARBA" id="ARBA00012275"/>
    </source>
</evidence>
<dbReference type="GO" id="GO:0008998">
    <property type="term" value="F:ribonucleoside-triphosphate reductase (thioredoxin) activity"/>
    <property type="evidence" value="ECO:0007669"/>
    <property type="project" value="UniProtKB-EC"/>
</dbReference>
<evidence type="ECO:0000256" key="9">
    <source>
        <dbReference type="ARBA" id="ARBA00023285"/>
    </source>
</evidence>
<dbReference type="EMBL" id="BEXD01000585">
    <property type="protein sequence ID" value="GBB88684.1"/>
    <property type="molecule type" value="Genomic_DNA"/>
</dbReference>
<evidence type="ECO:0000259" key="12">
    <source>
        <dbReference type="Pfam" id="PF21995"/>
    </source>
</evidence>
<evidence type="ECO:0000256" key="8">
    <source>
        <dbReference type="ARBA" id="ARBA00023284"/>
    </source>
</evidence>
<dbReference type="InterPro" id="IPR050862">
    <property type="entry name" value="RdRp_reductase_class-2"/>
</dbReference>
<proteinExistence type="inferred from homology"/>
<evidence type="ECO:0000313" key="14">
    <source>
        <dbReference type="Proteomes" id="UP000247702"/>
    </source>
</evidence>
<comment type="similarity">
    <text evidence="2">Belongs to the class II ribonucleoside-triphosphate reductase family.</text>
</comment>
<evidence type="ECO:0000256" key="4">
    <source>
        <dbReference type="ARBA" id="ARBA00022628"/>
    </source>
</evidence>
<keyword evidence="7" id="KW-1015">Disulfide bond</keyword>
<dbReference type="InterPro" id="IPR040763">
    <property type="entry name" value="RNR_alpha_hel"/>
</dbReference>
<evidence type="ECO:0000256" key="2">
    <source>
        <dbReference type="ARBA" id="ARBA00005654"/>
    </source>
</evidence>
<comment type="catalytic activity">
    <reaction evidence="10">
        <text>a 2'-deoxyribonucleoside 5'-triphosphate + [thioredoxin]-disulfide + H2O = a ribonucleoside 5'-triphosphate + [thioredoxin]-dithiol</text>
        <dbReference type="Rhea" id="RHEA:12701"/>
        <dbReference type="Rhea" id="RHEA-COMP:10698"/>
        <dbReference type="Rhea" id="RHEA-COMP:10700"/>
        <dbReference type="ChEBI" id="CHEBI:15377"/>
        <dbReference type="ChEBI" id="CHEBI:29950"/>
        <dbReference type="ChEBI" id="CHEBI:50058"/>
        <dbReference type="ChEBI" id="CHEBI:61557"/>
        <dbReference type="ChEBI" id="CHEBI:61560"/>
        <dbReference type="EC" id="1.17.4.2"/>
    </reaction>
</comment>
<dbReference type="GO" id="GO:0004748">
    <property type="term" value="F:ribonucleoside-diphosphate reductase activity, thioredoxin disulfide as acceptor"/>
    <property type="evidence" value="ECO:0007669"/>
    <property type="project" value="TreeGrafter"/>
</dbReference>
<accession>A0A2Z6QTU1</accession>
<keyword evidence="14" id="KW-1185">Reference proteome</keyword>
<sequence>MHTKVLSRYTFKKRVFFFQRDFPTSAPVTTFALLFRNISYQNFSIPKPNFWIKNFSTAYPSTAIPADLVAKYKDIAPPFGFNGLGEIVYQRTYSRLKANDEKEQWWETVERVVKGTFNMQKRWAEQNNLAWDSTQAQELAHSMYDKIFNMKFLPPGRGLWAMGSPLTEERGIFASLNSCAFVSTENMWDDRSSISKPFIFLMDASMLGVGVGFDTKGAGPNSPIIRGPSTLRAPTVYVIEDSREGWVKSVGLLIDSYFNENVGPYEFDYRRIRPPNLPIKGFGGVSSGPEPLRQLHIHISKTLCKNIGAPLSVTTIVDLMNLIGKCVVSGNIRRAAEIAFGDPQDDEYIDLKNYEINPHRREYGWTSNNSVFSPLGLDYTKICERIKKNGEPGLVWLDNSRAYSRMCDLPDHKDINARGGNPCLEQTLESYELCCLVEIFPLNHTSLEDFLDTLRSAFLYAKTVTLGKTHWPQSNAVMLRNRRIGCGLSGVAQFISQHGLSKLKLWCEEGYKYIQNVDKEFSEWFGIPKSIKTTTIKPSGTVSLLAGATPGMHYPESRYCIRRVRLSKHSEIIQPLKEFGFKIELDVVDPNSFVVEIPIDYGKGVRSLKEVSMWEQLSLAAFLQKYWSDNQVSCTVTFEPETEGPMLKYAIEYFQYQLKGVSFFPRTPSAVYAQMPIEAISPERYESIMSARKNLKVDFHNILSKDKSAPDIERYCDSNTCALDPV</sequence>
<dbReference type="Pfam" id="PF21995">
    <property type="entry name" value="RNR-II_ins_dom"/>
    <property type="match status" value="1"/>
</dbReference>
<comment type="caution">
    <text evidence="13">The sequence shown here is derived from an EMBL/GenBank/DDBJ whole genome shotgun (WGS) entry which is preliminary data.</text>
</comment>